<evidence type="ECO:0000313" key="2">
    <source>
        <dbReference type="Proteomes" id="UP001159405"/>
    </source>
</evidence>
<accession>A0ABN8NXF7</accession>
<reference evidence="1 2" key="1">
    <citation type="submission" date="2022-05" db="EMBL/GenBank/DDBJ databases">
        <authorList>
            <consortium name="Genoscope - CEA"/>
            <person name="William W."/>
        </authorList>
    </citation>
    <scope>NUCLEOTIDE SEQUENCE [LARGE SCALE GENOMIC DNA]</scope>
</reference>
<proteinExistence type="predicted"/>
<organism evidence="1 2">
    <name type="scientific">Porites lobata</name>
    <dbReference type="NCBI Taxonomy" id="104759"/>
    <lineage>
        <taxon>Eukaryota</taxon>
        <taxon>Metazoa</taxon>
        <taxon>Cnidaria</taxon>
        <taxon>Anthozoa</taxon>
        <taxon>Hexacorallia</taxon>
        <taxon>Scleractinia</taxon>
        <taxon>Fungiina</taxon>
        <taxon>Poritidae</taxon>
        <taxon>Porites</taxon>
    </lineage>
</organism>
<keyword evidence="2" id="KW-1185">Reference proteome</keyword>
<name>A0ABN8NXF7_9CNID</name>
<sequence>MISLRRITNITPASRNRKFHNAALDFNFRAITETDVSDVIENINPRKSSGWNSPTVSILLKKTASAIAPSSMTVLLRASGLLSGKWGNGHPRVL</sequence>
<comment type="caution">
    <text evidence="1">The sequence shown here is derived from an EMBL/GenBank/DDBJ whole genome shotgun (WGS) entry which is preliminary data.</text>
</comment>
<dbReference type="EMBL" id="CALNXK010000041">
    <property type="protein sequence ID" value="CAH3125897.1"/>
    <property type="molecule type" value="Genomic_DNA"/>
</dbReference>
<protein>
    <submittedName>
        <fullName evidence="1">Uncharacterized protein</fullName>
    </submittedName>
</protein>
<gene>
    <name evidence="1" type="ORF">PLOB_00032055</name>
</gene>
<evidence type="ECO:0000313" key="1">
    <source>
        <dbReference type="EMBL" id="CAH3125897.1"/>
    </source>
</evidence>
<dbReference type="Proteomes" id="UP001159405">
    <property type="component" value="Unassembled WGS sequence"/>
</dbReference>